<feature type="transmembrane region" description="Helical" evidence="1">
    <location>
        <begin position="57"/>
        <end position="75"/>
    </location>
</feature>
<dbReference type="AlphaFoldDB" id="A0A9D1NY92"/>
<reference evidence="2" key="1">
    <citation type="submission" date="2020-10" db="EMBL/GenBank/DDBJ databases">
        <authorList>
            <person name="Gilroy R."/>
        </authorList>
    </citation>
    <scope>NUCLEOTIDE SEQUENCE</scope>
    <source>
        <strain evidence="2">ChiBcec6-7307</strain>
    </source>
</reference>
<keyword evidence="1" id="KW-0472">Membrane</keyword>
<name>A0A9D1NY92_9FIRM</name>
<evidence type="ECO:0000313" key="3">
    <source>
        <dbReference type="Proteomes" id="UP000886889"/>
    </source>
</evidence>
<gene>
    <name evidence="2" type="ORF">IAC80_03705</name>
</gene>
<reference evidence="2" key="2">
    <citation type="journal article" date="2021" name="PeerJ">
        <title>Extensive microbial diversity within the chicken gut microbiome revealed by metagenomics and culture.</title>
        <authorList>
            <person name="Gilroy R."/>
            <person name="Ravi A."/>
            <person name="Getino M."/>
            <person name="Pursley I."/>
            <person name="Horton D.L."/>
            <person name="Alikhan N.F."/>
            <person name="Baker D."/>
            <person name="Gharbi K."/>
            <person name="Hall N."/>
            <person name="Watson M."/>
            <person name="Adriaenssens E.M."/>
            <person name="Foster-Nyarko E."/>
            <person name="Jarju S."/>
            <person name="Secka A."/>
            <person name="Antonio M."/>
            <person name="Oren A."/>
            <person name="Chaudhuri R.R."/>
            <person name="La Ragione R."/>
            <person name="Hildebrand F."/>
            <person name="Pallen M.J."/>
        </authorList>
    </citation>
    <scope>NUCLEOTIDE SEQUENCE</scope>
    <source>
        <strain evidence="2">ChiBcec6-7307</strain>
    </source>
</reference>
<comment type="caution">
    <text evidence="2">The sequence shown here is derived from an EMBL/GenBank/DDBJ whole genome shotgun (WGS) entry which is preliminary data.</text>
</comment>
<evidence type="ECO:0000256" key="1">
    <source>
        <dbReference type="SAM" id="Phobius"/>
    </source>
</evidence>
<proteinExistence type="predicted"/>
<dbReference type="PANTHER" id="PTHR35007">
    <property type="entry name" value="INTEGRAL MEMBRANE PROTEIN-RELATED"/>
    <property type="match status" value="1"/>
</dbReference>
<organism evidence="2 3">
    <name type="scientific">Candidatus Merdiplasma excrementigallinarum</name>
    <dbReference type="NCBI Taxonomy" id="2840864"/>
    <lineage>
        <taxon>Bacteria</taxon>
        <taxon>Bacillati</taxon>
        <taxon>Bacillota</taxon>
        <taxon>Clostridia</taxon>
        <taxon>Lachnospirales</taxon>
        <taxon>Lachnospiraceae</taxon>
        <taxon>Lachnospiraceae incertae sedis</taxon>
        <taxon>Candidatus Merdiplasma</taxon>
    </lineage>
</organism>
<keyword evidence="1" id="KW-0812">Transmembrane</keyword>
<feature type="transmembrane region" description="Helical" evidence="1">
    <location>
        <begin position="428"/>
        <end position="449"/>
    </location>
</feature>
<sequence length="451" mass="50367">MKAPKNPLLRLGEFLADKWGMASPEGKNKGLVGDLTALAGRKRQAGRAYYAKKIADCLLLGAVMGLLCAVVYFTVDRGSRLVENNQLQRPGYGMGDRKEELEVQLEGETQPFEMTVTVQGRRYTSRQAEELLEKGRDTLEELLPGENESLDAVRSGLNFPSSLENGAVTVEWMTMPYGMIDENGQITGQPDEQGSVVEIQAVLTCQEQELIYETAVCVYPPVLSEQEQLWQAVESEVKRADEEGARDEVLDLPGQVEGRKATWLRQREALVPLFLALTVILPLCLWLQRDQKVRQKAGERRLQMALDYPELMWKMTMLLGAGLTIRGTFLKIAAEYRKNRTGQIRYAYEEMLFACGEMKSGVPESTAYENFGRRCGLPQYIKLGSLLSQNLKKGSKGLASILEKEAASSMEERQNMARKLGEQAGTKLLFPMAMMFGVVLTVLIVPAFLSM</sequence>
<accession>A0A9D1NY92</accession>
<evidence type="ECO:0000313" key="2">
    <source>
        <dbReference type="EMBL" id="HIV23026.1"/>
    </source>
</evidence>
<dbReference type="Proteomes" id="UP000886889">
    <property type="component" value="Unassembled WGS sequence"/>
</dbReference>
<feature type="transmembrane region" description="Helical" evidence="1">
    <location>
        <begin position="269"/>
        <end position="287"/>
    </location>
</feature>
<keyword evidence="1" id="KW-1133">Transmembrane helix</keyword>
<protein>
    <submittedName>
        <fullName evidence="2">Type II secretion system F family protein</fullName>
    </submittedName>
</protein>
<dbReference type="EMBL" id="DVOS01000036">
    <property type="protein sequence ID" value="HIV23026.1"/>
    <property type="molecule type" value="Genomic_DNA"/>
</dbReference>
<dbReference type="PANTHER" id="PTHR35007:SF2">
    <property type="entry name" value="PILUS ASSEMBLE PROTEIN"/>
    <property type="match status" value="1"/>
</dbReference>